<dbReference type="STRING" id="157838.AN964_09370"/>
<evidence type="ECO:0000313" key="2">
    <source>
        <dbReference type="Proteomes" id="UP000051888"/>
    </source>
</evidence>
<evidence type="ECO:0000313" key="1">
    <source>
        <dbReference type="EMBL" id="KQL53689.1"/>
    </source>
</evidence>
<dbReference type="Proteomes" id="UP000051888">
    <property type="component" value="Unassembled WGS sequence"/>
</dbReference>
<dbReference type="PATRIC" id="fig|157838.3.peg.2057"/>
<evidence type="ECO:0008006" key="3">
    <source>
        <dbReference type="Google" id="ProtNLM"/>
    </source>
</evidence>
<protein>
    <recommendedName>
        <fullName evidence="3">YpfB family protein</fullName>
    </recommendedName>
</protein>
<reference evidence="1 2" key="1">
    <citation type="submission" date="2015-09" db="EMBL/GenBank/DDBJ databases">
        <title>Genome sequencing project for genomic taxonomy and phylogenomics of Bacillus-like bacteria.</title>
        <authorList>
            <person name="Liu B."/>
            <person name="Wang J."/>
            <person name="Zhu Y."/>
            <person name="Liu G."/>
            <person name="Chen Q."/>
            <person name="Chen Z."/>
            <person name="Lan J."/>
            <person name="Che J."/>
            <person name="Ge C."/>
            <person name="Shi H."/>
            <person name="Pan Z."/>
            <person name="Liu X."/>
        </authorList>
    </citation>
    <scope>NUCLEOTIDE SEQUENCE [LARGE SCALE GENOMIC DNA]</scope>
    <source>
        <strain evidence="1 2">LMG 18435</strain>
    </source>
</reference>
<proteinExistence type="predicted"/>
<gene>
    <name evidence="1" type="ORF">AN964_09370</name>
</gene>
<organism evidence="1 2">
    <name type="scientific">Heyndrickxia shackletonii</name>
    <dbReference type="NCBI Taxonomy" id="157838"/>
    <lineage>
        <taxon>Bacteria</taxon>
        <taxon>Bacillati</taxon>
        <taxon>Bacillota</taxon>
        <taxon>Bacilli</taxon>
        <taxon>Bacillales</taxon>
        <taxon>Bacillaceae</taxon>
        <taxon>Heyndrickxia</taxon>
    </lineage>
</organism>
<name>A0A0Q3TJE5_9BACI</name>
<dbReference type="InterPro" id="IPR035281">
    <property type="entry name" value="DUF5359"/>
</dbReference>
<comment type="caution">
    <text evidence="1">The sequence shown here is derived from an EMBL/GenBank/DDBJ whole genome shotgun (WGS) entry which is preliminary data.</text>
</comment>
<dbReference type="EMBL" id="LJJC01000004">
    <property type="protein sequence ID" value="KQL53689.1"/>
    <property type="molecule type" value="Genomic_DNA"/>
</dbReference>
<sequence>MKIVERWMIKIVICHVLLLLFFQFIFGQFQVMKDLQRITFYEGVNHQNETPIMETWKKNQ</sequence>
<dbReference type="AlphaFoldDB" id="A0A0Q3TJE5"/>
<dbReference type="RefSeq" id="WP_055739423.1">
    <property type="nucleotide sequence ID" value="NZ_JAAIWL010000013.1"/>
</dbReference>
<dbReference type="Pfam" id="PF17313">
    <property type="entry name" value="DUF5359"/>
    <property type="match status" value="1"/>
</dbReference>
<dbReference type="OrthoDB" id="2942300at2"/>
<accession>A0A0Q3TJE5</accession>
<keyword evidence="2" id="KW-1185">Reference proteome</keyword>